<proteinExistence type="predicted"/>
<dbReference type="GO" id="GO:0016491">
    <property type="term" value="F:oxidoreductase activity"/>
    <property type="evidence" value="ECO:0007669"/>
    <property type="project" value="UniProtKB-KW"/>
</dbReference>
<gene>
    <name evidence="2" type="ORF">QF205_14965</name>
</gene>
<dbReference type="EMBL" id="JARYGX010000027">
    <property type="protein sequence ID" value="MDH7454360.1"/>
    <property type="molecule type" value="Genomic_DNA"/>
</dbReference>
<accession>A0ABT6MVN6</accession>
<dbReference type="PANTHER" id="PTHR36151:SF3">
    <property type="entry name" value="ER-BOUND OXYGENASE MPAB_MPAB'_RUBBER OXYGENASE CATALYTIC DOMAIN-CONTAINING PROTEIN"/>
    <property type="match status" value="1"/>
</dbReference>
<keyword evidence="2" id="KW-0560">Oxidoreductase</keyword>
<keyword evidence="3" id="KW-1185">Reference proteome</keyword>
<reference evidence="2" key="1">
    <citation type="journal article" date="2007" name="Int. J. Syst. Evol. Microbiol.">
        <title>Luteimonas composti sp. nov., a moderately thermophilic bacterium isolated from food waste.</title>
        <authorList>
            <person name="Young C.C."/>
            <person name="Kampfer P."/>
            <person name="Chen W.M."/>
            <person name="Yen W.S."/>
            <person name="Arun A.B."/>
            <person name="Lai W.A."/>
            <person name="Shen F.T."/>
            <person name="Rekha P.D."/>
            <person name="Lin K.Y."/>
            <person name="Chou J.H."/>
        </authorList>
    </citation>
    <scope>NUCLEOTIDE SEQUENCE</scope>
    <source>
        <strain evidence="2">CC-YY355</strain>
    </source>
</reference>
<dbReference type="EC" id="1.-.-.-" evidence="2"/>
<name>A0ABT6MVN6_9GAMM</name>
<feature type="domain" description="ER-bound oxygenase mpaB/mpaB'/Rubber oxygenase catalytic" evidence="1">
    <location>
        <begin position="18"/>
        <end position="233"/>
    </location>
</feature>
<dbReference type="Proteomes" id="UP001160550">
    <property type="component" value="Unassembled WGS sequence"/>
</dbReference>
<protein>
    <submittedName>
        <fullName evidence="2">Oxygenase MpaB family protein</fullName>
        <ecNumber evidence="2">1.-.-.-</ecNumber>
    </submittedName>
</protein>
<dbReference type="InterPro" id="IPR018713">
    <property type="entry name" value="MPAB/Lcp_cat_dom"/>
</dbReference>
<evidence type="ECO:0000313" key="2">
    <source>
        <dbReference type="EMBL" id="MDH7454360.1"/>
    </source>
</evidence>
<comment type="caution">
    <text evidence="2">The sequence shown here is derived from an EMBL/GenBank/DDBJ whole genome shotgun (WGS) entry which is preliminary data.</text>
</comment>
<sequence length="260" mass="29968">MPLSVPSRRAHSLADVNREAYIYFGAGATVAWQMAMPGVGRGVAEHSRTLQRPLDRLRATMAYVYAVTLGTDADRARIAAHVNAAHRPVRGDGYSAFDRDLQLWVAATLYRGALDVHALFAGPVAPADREAMYREAWAFGRTLQVGDEQWPPDVDAFERWWSTQLERLSVDAQVRDYMHAVLDARHAPWYLRPAMPLQRFVTRGLLPPRLRELFGFAWSERDERRWQRFRPWAPRLYWATPRALRHWPSAYYLGQLRKLG</sequence>
<reference evidence="2" key="2">
    <citation type="submission" date="2023-04" db="EMBL/GenBank/DDBJ databases">
        <authorList>
            <person name="Sun J.-Q."/>
        </authorList>
    </citation>
    <scope>NUCLEOTIDE SEQUENCE</scope>
    <source>
        <strain evidence="2">CC-YY355</strain>
    </source>
</reference>
<organism evidence="2 3">
    <name type="scientific">Luteimonas composti</name>
    <dbReference type="NCBI Taxonomy" id="398257"/>
    <lineage>
        <taxon>Bacteria</taxon>
        <taxon>Pseudomonadati</taxon>
        <taxon>Pseudomonadota</taxon>
        <taxon>Gammaproteobacteria</taxon>
        <taxon>Lysobacterales</taxon>
        <taxon>Lysobacteraceae</taxon>
        <taxon>Luteimonas</taxon>
    </lineage>
</organism>
<evidence type="ECO:0000259" key="1">
    <source>
        <dbReference type="Pfam" id="PF09995"/>
    </source>
</evidence>
<dbReference type="PANTHER" id="PTHR36151">
    <property type="entry name" value="BLR2777 PROTEIN"/>
    <property type="match status" value="1"/>
</dbReference>
<dbReference type="Pfam" id="PF09995">
    <property type="entry name" value="MPAB_Lcp_cat"/>
    <property type="match status" value="1"/>
</dbReference>
<evidence type="ECO:0000313" key="3">
    <source>
        <dbReference type="Proteomes" id="UP001160550"/>
    </source>
</evidence>
<dbReference type="RefSeq" id="WP_280943577.1">
    <property type="nucleotide sequence ID" value="NZ_JARYGX010000027.1"/>
</dbReference>